<keyword evidence="6" id="KW-0547">Nucleotide-binding</keyword>
<evidence type="ECO:0000313" key="11">
    <source>
        <dbReference type="EMBL" id="NBG97088.1"/>
    </source>
</evidence>
<dbReference type="GeneID" id="300653897"/>
<dbReference type="PANTHER" id="PTHR46173">
    <property type="entry name" value="CCA TRNA NUCLEOTIDYLTRANSFERASE 1, MITOCHONDRIAL"/>
    <property type="match status" value="1"/>
</dbReference>
<dbReference type="SUPFAM" id="SSF81301">
    <property type="entry name" value="Nucleotidyltransferase"/>
    <property type="match status" value="1"/>
</dbReference>
<evidence type="ECO:0000256" key="3">
    <source>
        <dbReference type="ARBA" id="ARBA00022694"/>
    </source>
</evidence>
<gene>
    <name evidence="11" type="ORF">GTQ45_15225</name>
</gene>
<feature type="domain" description="Poly A polymerase head" evidence="9">
    <location>
        <begin position="33"/>
        <end position="156"/>
    </location>
</feature>
<organism evidence="11 12">
    <name type="scientific">Pyruvatibacter mobilis</name>
    <dbReference type="NCBI Taxonomy" id="1712261"/>
    <lineage>
        <taxon>Bacteria</taxon>
        <taxon>Pseudomonadati</taxon>
        <taxon>Pseudomonadota</taxon>
        <taxon>Alphaproteobacteria</taxon>
        <taxon>Hyphomicrobiales</taxon>
        <taxon>Parvibaculaceae</taxon>
        <taxon>Pyruvatibacter</taxon>
    </lineage>
</organism>
<evidence type="ECO:0000256" key="1">
    <source>
        <dbReference type="ARBA" id="ARBA00001946"/>
    </source>
</evidence>
<comment type="caution">
    <text evidence="11">The sequence shown here is derived from an EMBL/GenBank/DDBJ whole genome shotgun (WGS) entry which is preliminary data.</text>
</comment>
<evidence type="ECO:0000313" key="12">
    <source>
        <dbReference type="Proteomes" id="UP000470384"/>
    </source>
</evidence>
<dbReference type="InterPro" id="IPR050264">
    <property type="entry name" value="Bact_CCA-adding_enz_type3_sf"/>
</dbReference>
<dbReference type="CDD" id="cd05398">
    <property type="entry name" value="NT_ClassII-CCAase"/>
    <property type="match status" value="1"/>
</dbReference>
<dbReference type="Gene3D" id="1.10.3090.10">
    <property type="entry name" value="cca-adding enzyme, domain 2"/>
    <property type="match status" value="1"/>
</dbReference>
<dbReference type="GO" id="GO:0016779">
    <property type="term" value="F:nucleotidyltransferase activity"/>
    <property type="evidence" value="ECO:0007669"/>
    <property type="project" value="UniProtKB-KW"/>
</dbReference>
<name>A0A845QGG4_9HYPH</name>
<reference evidence="11 12" key="1">
    <citation type="journal article" date="2016" name="Int. J. Syst. Evol. Microbiol.">
        <title>Pyruvatibacter mobilis gen. nov., sp. nov., a marine bacterium from the culture broth of Picochlorum sp. 122.</title>
        <authorList>
            <person name="Wang G."/>
            <person name="Tang M."/>
            <person name="Wu H."/>
            <person name="Dai S."/>
            <person name="Li T."/>
            <person name="Chen C."/>
            <person name="He H."/>
            <person name="Fan J."/>
            <person name="Xiang W."/>
            <person name="Li X."/>
        </authorList>
    </citation>
    <scope>NUCLEOTIDE SEQUENCE [LARGE SCALE GENOMIC DNA]</scope>
    <source>
        <strain evidence="11 12">GYP-11</strain>
    </source>
</reference>
<dbReference type="AlphaFoldDB" id="A0A845QGG4"/>
<keyword evidence="5" id="KW-0479">Metal-binding</keyword>
<evidence type="ECO:0000259" key="10">
    <source>
        <dbReference type="Pfam" id="PF12627"/>
    </source>
</evidence>
<evidence type="ECO:0000256" key="7">
    <source>
        <dbReference type="ARBA" id="ARBA00022842"/>
    </source>
</evidence>
<evidence type="ECO:0000256" key="4">
    <source>
        <dbReference type="ARBA" id="ARBA00022695"/>
    </source>
</evidence>
<dbReference type="GO" id="GO:0008033">
    <property type="term" value="P:tRNA processing"/>
    <property type="evidence" value="ECO:0007669"/>
    <property type="project" value="UniProtKB-KW"/>
</dbReference>
<dbReference type="InterPro" id="IPR032828">
    <property type="entry name" value="PolyA_RNA-bd"/>
</dbReference>
<sequence>MASEIPSIGMQMWLKDAETQALMAALNADGAVARFVGGCVRNALMGEPVTDVDIATTDAPDATARKIEAEGFKMVPLGVDHGTVMAVGAAGRTYEVTTLRVDVETDGRRAEVAFTGDWQGDAERRDFTMNALYADADGTVHDPLGGYDDLKARKVRFIGDAATRIEEDYLRILRFFRFSASYGGGLLDETSLKACADNKAGLAQLSAERVQTELLKLVGADHSVPVLRAMAAAGILADVLPEASRLDRFEKAVDIETTQLFSSDPVLRLGMLVDSAEAAESAARRLKLSNADRDRIIAMHRDSTKIVCYLSMREVRRALYLMGLQLFKDRVMLGWAEDGKSTNAFQWRALLAMGDSWEKPELPLTGSMMKAAGVPEGPEMGRVHREVEEWWIDSDFTDDEFSIIERLKAVVQATVY</sequence>
<dbReference type="GO" id="GO:0046872">
    <property type="term" value="F:metal ion binding"/>
    <property type="evidence" value="ECO:0007669"/>
    <property type="project" value="UniProtKB-KW"/>
</dbReference>
<evidence type="ECO:0000256" key="5">
    <source>
        <dbReference type="ARBA" id="ARBA00022723"/>
    </source>
</evidence>
<keyword evidence="2 8" id="KW-0808">Transferase</keyword>
<keyword evidence="7" id="KW-0460">Magnesium</keyword>
<comment type="similarity">
    <text evidence="8">Belongs to the tRNA nucleotidyltransferase/poly(A) polymerase family.</text>
</comment>
<dbReference type="Gene3D" id="3.30.460.10">
    <property type="entry name" value="Beta Polymerase, domain 2"/>
    <property type="match status" value="1"/>
</dbReference>
<feature type="domain" description="tRNA nucleotidyltransferase/poly(A) polymerase RNA and SrmB- binding" evidence="10">
    <location>
        <begin position="187"/>
        <end position="243"/>
    </location>
</feature>
<accession>A0A845QGG4</accession>
<keyword evidence="3" id="KW-0819">tRNA processing</keyword>
<dbReference type="InterPro" id="IPR043519">
    <property type="entry name" value="NT_sf"/>
</dbReference>
<comment type="cofactor">
    <cofactor evidence="1">
        <name>Mg(2+)</name>
        <dbReference type="ChEBI" id="CHEBI:18420"/>
    </cofactor>
</comment>
<dbReference type="Pfam" id="PF01743">
    <property type="entry name" value="PolyA_pol"/>
    <property type="match status" value="1"/>
</dbReference>
<evidence type="ECO:0000256" key="8">
    <source>
        <dbReference type="RuleBase" id="RU003953"/>
    </source>
</evidence>
<dbReference type="GO" id="GO:0000166">
    <property type="term" value="F:nucleotide binding"/>
    <property type="evidence" value="ECO:0007669"/>
    <property type="project" value="UniProtKB-KW"/>
</dbReference>
<evidence type="ECO:0000259" key="9">
    <source>
        <dbReference type="Pfam" id="PF01743"/>
    </source>
</evidence>
<dbReference type="PANTHER" id="PTHR46173:SF1">
    <property type="entry name" value="CCA TRNA NUCLEOTIDYLTRANSFERASE 1, MITOCHONDRIAL"/>
    <property type="match status" value="1"/>
</dbReference>
<keyword evidence="8" id="KW-0694">RNA-binding</keyword>
<dbReference type="GO" id="GO:0000049">
    <property type="term" value="F:tRNA binding"/>
    <property type="evidence" value="ECO:0007669"/>
    <property type="project" value="TreeGrafter"/>
</dbReference>
<dbReference type="Pfam" id="PF12627">
    <property type="entry name" value="PolyA_pol_RNAbd"/>
    <property type="match status" value="1"/>
</dbReference>
<dbReference type="Proteomes" id="UP000470384">
    <property type="component" value="Unassembled WGS sequence"/>
</dbReference>
<dbReference type="SUPFAM" id="SSF81891">
    <property type="entry name" value="Poly A polymerase C-terminal region-like"/>
    <property type="match status" value="1"/>
</dbReference>
<evidence type="ECO:0000256" key="6">
    <source>
        <dbReference type="ARBA" id="ARBA00022741"/>
    </source>
</evidence>
<proteinExistence type="inferred from homology"/>
<dbReference type="InterPro" id="IPR002646">
    <property type="entry name" value="PolA_pol_head_dom"/>
</dbReference>
<keyword evidence="4" id="KW-0548">Nucleotidyltransferase</keyword>
<protein>
    <submittedName>
        <fullName evidence="11">CCA tRNA nucleotidyltransferase</fullName>
    </submittedName>
</protein>
<dbReference type="RefSeq" id="WP_160589048.1">
    <property type="nucleotide sequence ID" value="NZ_BMHN01000001.1"/>
</dbReference>
<keyword evidence="12" id="KW-1185">Reference proteome</keyword>
<dbReference type="EMBL" id="WXYQ01000015">
    <property type="protein sequence ID" value="NBG97088.1"/>
    <property type="molecule type" value="Genomic_DNA"/>
</dbReference>
<dbReference type="OrthoDB" id="9805698at2"/>
<evidence type="ECO:0000256" key="2">
    <source>
        <dbReference type="ARBA" id="ARBA00022679"/>
    </source>
</evidence>